<feature type="compositionally biased region" description="Pro residues" evidence="1">
    <location>
        <begin position="222"/>
        <end position="236"/>
    </location>
</feature>
<proteinExistence type="predicted"/>
<dbReference type="Proteomes" id="UP000823603">
    <property type="component" value="Unassembled WGS sequence"/>
</dbReference>
<dbReference type="AlphaFoldDB" id="A0A9D9IHR6"/>
<evidence type="ECO:0000259" key="2">
    <source>
        <dbReference type="Pfam" id="PF19556"/>
    </source>
</evidence>
<protein>
    <submittedName>
        <fullName evidence="3">PRTRC system protein E</fullName>
    </submittedName>
</protein>
<feature type="compositionally biased region" description="Pro residues" evidence="1">
    <location>
        <begin position="180"/>
        <end position="196"/>
    </location>
</feature>
<organism evidence="3 4">
    <name type="scientific">Candidatus Cryptobacteroides faecavium</name>
    <dbReference type="NCBI Taxonomy" id="2840762"/>
    <lineage>
        <taxon>Bacteria</taxon>
        <taxon>Pseudomonadati</taxon>
        <taxon>Bacteroidota</taxon>
        <taxon>Bacteroidia</taxon>
        <taxon>Bacteroidales</taxon>
        <taxon>Candidatus Cryptobacteroides</taxon>
    </lineage>
</organism>
<evidence type="ECO:0000313" key="3">
    <source>
        <dbReference type="EMBL" id="MBO8471744.1"/>
    </source>
</evidence>
<dbReference type="Pfam" id="PF19556">
    <property type="entry name" value="PRTRC_E"/>
    <property type="match status" value="1"/>
</dbReference>
<comment type="caution">
    <text evidence="3">The sequence shown here is derived from an EMBL/GenBank/DDBJ whole genome shotgun (WGS) entry which is preliminary data.</text>
</comment>
<gene>
    <name evidence="3" type="ORF">IAB82_08130</name>
</gene>
<evidence type="ECO:0000256" key="1">
    <source>
        <dbReference type="SAM" id="MobiDB-lite"/>
    </source>
</evidence>
<feature type="region of interest" description="Disordered" evidence="1">
    <location>
        <begin position="173"/>
        <end position="321"/>
    </location>
</feature>
<feature type="domain" description="ParB-related ThiF-related cassette protein E" evidence="2">
    <location>
        <begin position="2"/>
        <end position="173"/>
    </location>
</feature>
<sequence length="332" mass="36479">MFFTQFNQLMAGSVDITLVIRKSATGMTVSVLPKSNGLKDEAQNHIVPLTLSGTPEELDGGFFQTIARPVQKVSGLLTNMAEFEKQADKTAKDSKAAKEAKAKETKEEKEKREKYEKLMKKADELATAKNHKEAVTVLGQAKAYANPQQTKEIEEKIKAQTAELDKGSLFGMEAFDQQPAPQPAPQPQPQPAPHPRPLQGQAPGNIPPQPHPASRGQQPARQPIPPRQPVQQPAPYPGGQQPYHAQPYPGQGGQYPQPNAYGQQPAPQPLQPAAGFDGDMPQYDGYSMMEDGPASYGQDEPDYNPEEYANYPDFPMEMLKGGNRYQTTNQQM</sequence>
<dbReference type="EMBL" id="JADIMB010000119">
    <property type="protein sequence ID" value="MBO8471744.1"/>
    <property type="molecule type" value="Genomic_DNA"/>
</dbReference>
<name>A0A9D9IHR6_9BACT</name>
<dbReference type="InterPro" id="IPR022273">
    <property type="entry name" value="PRTRC_protein-E"/>
</dbReference>
<feature type="region of interest" description="Disordered" evidence="1">
    <location>
        <begin position="87"/>
        <end position="114"/>
    </location>
</feature>
<reference evidence="3" key="1">
    <citation type="submission" date="2020-10" db="EMBL/GenBank/DDBJ databases">
        <authorList>
            <person name="Gilroy R."/>
        </authorList>
    </citation>
    <scope>NUCLEOTIDE SEQUENCE</scope>
    <source>
        <strain evidence="3">B2-22910</strain>
    </source>
</reference>
<reference evidence="3" key="2">
    <citation type="journal article" date="2021" name="PeerJ">
        <title>Extensive microbial diversity within the chicken gut microbiome revealed by metagenomics and culture.</title>
        <authorList>
            <person name="Gilroy R."/>
            <person name="Ravi A."/>
            <person name="Getino M."/>
            <person name="Pursley I."/>
            <person name="Horton D.L."/>
            <person name="Alikhan N.F."/>
            <person name="Baker D."/>
            <person name="Gharbi K."/>
            <person name="Hall N."/>
            <person name="Watson M."/>
            <person name="Adriaenssens E.M."/>
            <person name="Foster-Nyarko E."/>
            <person name="Jarju S."/>
            <person name="Secka A."/>
            <person name="Antonio M."/>
            <person name="Oren A."/>
            <person name="Chaudhuri R.R."/>
            <person name="La Ragione R."/>
            <person name="Hildebrand F."/>
            <person name="Pallen M.J."/>
        </authorList>
    </citation>
    <scope>NUCLEOTIDE SEQUENCE</scope>
    <source>
        <strain evidence="3">B2-22910</strain>
    </source>
</reference>
<dbReference type="NCBIfam" id="TIGR03741">
    <property type="entry name" value="PRTRC_E"/>
    <property type="match status" value="1"/>
</dbReference>
<feature type="compositionally biased region" description="Low complexity" evidence="1">
    <location>
        <begin position="237"/>
        <end position="265"/>
    </location>
</feature>
<evidence type="ECO:0000313" key="4">
    <source>
        <dbReference type="Proteomes" id="UP000823603"/>
    </source>
</evidence>
<accession>A0A9D9IHR6</accession>